<dbReference type="AlphaFoldDB" id="E0A1F6"/>
<dbReference type="InterPro" id="IPR000266">
    <property type="entry name" value="Ribosomal_uS17"/>
</dbReference>
<organism evidence="8">
    <name type="scientific">Candidatus Nitrososphaera gargensis</name>
    <dbReference type="NCBI Taxonomy" id="497727"/>
    <lineage>
        <taxon>Archaea</taxon>
        <taxon>Nitrososphaerota</taxon>
        <taxon>Nitrososphaeria</taxon>
        <taxon>Nitrososphaerales</taxon>
        <taxon>Nitrososphaeraceae</taxon>
        <taxon>Nitrososphaera</taxon>
    </lineage>
</organism>
<dbReference type="PANTHER" id="PTHR10744:SF9">
    <property type="entry name" value="40S RIBOSOMAL PROTEIN S11-RELATED"/>
    <property type="match status" value="1"/>
</dbReference>
<dbReference type="EMBL" id="HM230014">
    <property type="protein sequence ID" value="ADK26012.1"/>
    <property type="molecule type" value="Genomic_DNA"/>
</dbReference>
<dbReference type="NCBIfam" id="TIGR03630">
    <property type="entry name" value="uS17_arch"/>
    <property type="match status" value="1"/>
</dbReference>
<dbReference type="Pfam" id="PF00366">
    <property type="entry name" value="Ribosomal_S17"/>
    <property type="match status" value="1"/>
</dbReference>
<dbReference type="OMA" id="DPECPWH"/>
<keyword evidence="2" id="KW-0699">rRNA-binding</keyword>
<dbReference type="PROSITE" id="PS00056">
    <property type="entry name" value="RIBOSOMAL_S17"/>
    <property type="match status" value="1"/>
</dbReference>
<dbReference type="NCBIfam" id="NF006345">
    <property type="entry name" value="PRK08572.1"/>
    <property type="match status" value="1"/>
</dbReference>
<proteinExistence type="inferred from homology"/>
<accession>E0A1F6</accession>
<sequence length="113" mass="12627">MVRNIGVSVISPRKTCEDELCPFHGTLSVRGKLLTGIVSSAKAPKMVVVSREYPRPTPKFKRFQRSRSKVHAYLPPCVDVKEGDEVRIAECRPLSKTVSFVVIEVNNKDGDRS</sequence>
<name>E0A1F6_9ARCH</name>
<feature type="non-terminal residue" evidence="8">
    <location>
        <position position="113"/>
    </location>
</feature>
<evidence type="ECO:0000256" key="1">
    <source>
        <dbReference type="ARBA" id="ARBA00010254"/>
    </source>
</evidence>
<dbReference type="GO" id="GO:0003735">
    <property type="term" value="F:structural constituent of ribosome"/>
    <property type="evidence" value="ECO:0007669"/>
    <property type="project" value="UniProtKB-UniRule"/>
</dbReference>
<keyword evidence="3" id="KW-0694">RNA-binding</keyword>
<protein>
    <recommendedName>
        <fullName evidence="6">30S ribosomal protein S17</fullName>
    </recommendedName>
</protein>
<dbReference type="InterPro" id="IPR028333">
    <property type="entry name" value="Ribosomal_uS17_arc/euk"/>
</dbReference>
<evidence type="ECO:0000256" key="3">
    <source>
        <dbReference type="ARBA" id="ARBA00022884"/>
    </source>
</evidence>
<evidence type="ECO:0000256" key="5">
    <source>
        <dbReference type="ARBA" id="ARBA00023274"/>
    </source>
</evidence>
<dbReference type="GO" id="GO:0019843">
    <property type="term" value="F:rRNA binding"/>
    <property type="evidence" value="ECO:0007669"/>
    <property type="project" value="UniProtKB-KW"/>
</dbReference>
<dbReference type="InterPro" id="IPR012340">
    <property type="entry name" value="NA-bd_OB-fold"/>
</dbReference>
<evidence type="ECO:0000256" key="4">
    <source>
        <dbReference type="ARBA" id="ARBA00022980"/>
    </source>
</evidence>
<dbReference type="SUPFAM" id="SSF50249">
    <property type="entry name" value="Nucleic acid-binding proteins"/>
    <property type="match status" value="1"/>
</dbReference>
<keyword evidence="4 7" id="KW-0689">Ribosomal protein</keyword>
<comment type="similarity">
    <text evidence="1 7">Belongs to the universal ribosomal protein uS17 family.</text>
</comment>
<evidence type="ECO:0000256" key="2">
    <source>
        <dbReference type="ARBA" id="ARBA00022730"/>
    </source>
</evidence>
<dbReference type="PANTHER" id="PTHR10744">
    <property type="entry name" value="40S RIBOSOMAL PROTEIN S11 FAMILY MEMBER"/>
    <property type="match status" value="1"/>
</dbReference>
<dbReference type="Gene3D" id="2.40.50.1000">
    <property type="match status" value="1"/>
</dbReference>
<dbReference type="PRINTS" id="PR00973">
    <property type="entry name" value="RIBOSOMALS17"/>
</dbReference>
<evidence type="ECO:0000256" key="6">
    <source>
        <dbReference type="NCBIfam" id="TIGR03630"/>
    </source>
</evidence>
<dbReference type="GO" id="GO:0022627">
    <property type="term" value="C:cytosolic small ribosomal subunit"/>
    <property type="evidence" value="ECO:0007669"/>
    <property type="project" value="UniProtKB-UniRule"/>
</dbReference>
<dbReference type="CDD" id="cd00364">
    <property type="entry name" value="Ribosomal_uS17"/>
    <property type="match status" value="1"/>
</dbReference>
<reference evidence="8" key="1">
    <citation type="journal article" date="2010" name="Trends Microbiol.">
        <title>Distinct gene set in two different lineages of ammonia-oxidizing archaea supports the phylum Thaumarchaeota.</title>
        <authorList>
            <person name="Spang A."/>
            <person name="Hatzenpichler R."/>
            <person name="Brochier-Armanet C."/>
            <person name="Rattei T."/>
            <person name="Tischler P."/>
            <person name="Spieck E."/>
            <person name="Streit W."/>
            <person name="Stahl D.A."/>
            <person name="Wagner M."/>
            <person name="Schleper C."/>
        </authorList>
    </citation>
    <scope>NUCLEOTIDE SEQUENCE</scope>
    <source>
        <strain evidence="8">Enrichment culture Ga9.2</strain>
    </source>
</reference>
<dbReference type="GO" id="GO:0006412">
    <property type="term" value="P:translation"/>
    <property type="evidence" value="ECO:0007669"/>
    <property type="project" value="UniProtKB-UniRule"/>
</dbReference>
<dbReference type="InterPro" id="IPR019979">
    <property type="entry name" value="Ribosomal_uS17_CS"/>
</dbReference>
<dbReference type="InterPro" id="IPR019978">
    <property type="entry name" value="Ribosomal_uS17_archaeal"/>
</dbReference>
<evidence type="ECO:0000256" key="7">
    <source>
        <dbReference type="RuleBase" id="RU003872"/>
    </source>
</evidence>
<keyword evidence="5 7" id="KW-0687">Ribonucleoprotein</keyword>
<dbReference type="HAMAP" id="MF_01345_A">
    <property type="entry name" value="Ribosomal_uS17_A"/>
    <property type="match status" value="1"/>
</dbReference>
<evidence type="ECO:0000313" key="8">
    <source>
        <dbReference type="EMBL" id="ADK26012.1"/>
    </source>
</evidence>